<dbReference type="PANTHER" id="PTHR34610:SF3">
    <property type="entry name" value="SSL7007 PROTEIN"/>
    <property type="match status" value="1"/>
</dbReference>
<dbReference type="Gene3D" id="3.40.50.1010">
    <property type="entry name" value="5'-nuclease"/>
    <property type="match status" value="1"/>
</dbReference>
<dbReference type="SUPFAM" id="SSF88723">
    <property type="entry name" value="PIN domain-like"/>
    <property type="match status" value="1"/>
</dbReference>
<name>A0A1F7XZQ7_9BACT</name>
<dbReference type="Pfam" id="PF13470">
    <property type="entry name" value="PIN_3"/>
    <property type="match status" value="1"/>
</dbReference>
<dbReference type="PANTHER" id="PTHR34610">
    <property type="entry name" value="SSL7007 PROTEIN"/>
    <property type="match status" value="1"/>
</dbReference>
<dbReference type="InterPro" id="IPR029060">
    <property type="entry name" value="PIN-like_dom_sf"/>
</dbReference>
<proteinExistence type="predicted"/>
<protein>
    <recommendedName>
        <fullName evidence="1">PIN domain-containing protein</fullName>
    </recommendedName>
</protein>
<gene>
    <name evidence="2" type="ORF">A2771_02240</name>
</gene>
<dbReference type="InterPro" id="IPR002850">
    <property type="entry name" value="PIN_toxin-like"/>
</dbReference>
<organism evidence="2 3">
    <name type="scientific">Candidatus Woesebacteria bacterium RIFCSPHIGHO2_01_FULL_38_26b</name>
    <dbReference type="NCBI Taxonomy" id="1802491"/>
    <lineage>
        <taxon>Bacteria</taxon>
        <taxon>Candidatus Woeseibacteriota</taxon>
    </lineage>
</organism>
<dbReference type="Proteomes" id="UP000176741">
    <property type="component" value="Unassembled WGS sequence"/>
</dbReference>
<evidence type="ECO:0000259" key="1">
    <source>
        <dbReference type="Pfam" id="PF13470"/>
    </source>
</evidence>
<accession>A0A1F7XZQ7</accession>
<reference evidence="2 3" key="1">
    <citation type="journal article" date="2016" name="Nat. Commun.">
        <title>Thousands of microbial genomes shed light on interconnected biogeochemical processes in an aquifer system.</title>
        <authorList>
            <person name="Anantharaman K."/>
            <person name="Brown C.T."/>
            <person name="Hug L.A."/>
            <person name="Sharon I."/>
            <person name="Castelle C.J."/>
            <person name="Probst A.J."/>
            <person name="Thomas B.C."/>
            <person name="Singh A."/>
            <person name="Wilkins M.J."/>
            <person name="Karaoz U."/>
            <person name="Brodie E.L."/>
            <person name="Williams K.H."/>
            <person name="Hubbard S.S."/>
            <person name="Banfield J.F."/>
        </authorList>
    </citation>
    <scope>NUCLEOTIDE SEQUENCE [LARGE SCALE GENOMIC DNA]</scope>
</reference>
<sequence>MKIFLDSDVVISSVISKRGAAHFILNESKNKKIISNYSVEEMTRVAKRGKVDEKGLSYFINKSLKIVKSKKSLKKIKKEYKKYIKDENDAHIVAGANQSKAKILLTYNTKHFLIDDIKKDLGISIMTPGKFLQFLKSQEKS</sequence>
<dbReference type="AlphaFoldDB" id="A0A1F7XZQ7"/>
<dbReference type="InterPro" id="IPR002716">
    <property type="entry name" value="PIN_dom"/>
</dbReference>
<feature type="domain" description="PIN" evidence="1">
    <location>
        <begin position="2"/>
        <end position="110"/>
    </location>
</feature>
<evidence type="ECO:0000313" key="3">
    <source>
        <dbReference type="Proteomes" id="UP000176741"/>
    </source>
</evidence>
<evidence type="ECO:0000313" key="2">
    <source>
        <dbReference type="EMBL" id="OGM19898.1"/>
    </source>
</evidence>
<dbReference type="EMBL" id="MGGD01000051">
    <property type="protein sequence ID" value="OGM19898.1"/>
    <property type="molecule type" value="Genomic_DNA"/>
</dbReference>
<comment type="caution">
    <text evidence="2">The sequence shown here is derived from an EMBL/GenBank/DDBJ whole genome shotgun (WGS) entry which is preliminary data.</text>
</comment>